<dbReference type="AlphaFoldDB" id="A0A7N4NWD6"/>
<reference evidence="11" key="2">
    <citation type="submission" date="2025-08" db="UniProtKB">
        <authorList>
            <consortium name="Ensembl"/>
        </authorList>
    </citation>
    <scope>IDENTIFICATION</scope>
</reference>
<dbReference type="GeneID" id="105750855"/>
<dbReference type="Ensembl" id="ENSSHAT00000039792.1">
    <property type="protein sequence ID" value="ENSSHAP00000029461.1"/>
    <property type="gene ID" value="ENSSHAG00000023685.1"/>
</dbReference>
<evidence type="ECO:0000313" key="11">
    <source>
        <dbReference type="Ensembl" id="ENSSHAP00000029461.1"/>
    </source>
</evidence>
<dbReference type="FunFam" id="2.40.50.40:FF:000004">
    <property type="entry name" value="C-X-C motif chemokine"/>
    <property type="match status" value="1"/>
</dbReference>
<dbReference type="GO" id="GO:0005615">
    <property type="term" value="C:extracellular space"/>
    <property type="evidence" value="ECO:0007669"/>
    <property type="project" value="UniProtKB-KW"/>
</dbReference>
<evidence type="ECO:0000256" key="8">
    <source>
        <dbReference type="ARBA" id="ARBA00034094"/>
    </source>
</evidence>
<dbReference type="InterPro" id="IPR033899">
    <property type="entry name" value="CXC_Chemokine_domain"/>
</dbReference>
<dbReference type="InterPro" id="IPR036048">
    <property type="entry name" value="Interleukin_8-like_sf"/>
</dbReference>
<dbReference type="InterPro" id="IPR001089">
    <property type="entry name" value="Chemokine_CXC"/>
</dbReference>
<dbReference type="GO" id="GO:0008009">
    <property type="term" value="F:chemokine activity"/>
    <property type="evidence" value="ECO:0007669"/>
    <property type="project" value="InterPro"/>
</dbReference>
<feature type="signal peptide" evidence="9">
    <location>
        <begin position="1"/>
        <end position="23"/>
    </location>
</feature>
<evidence type="ECO:0000256" key="7">
    <source>
        <dbReference type="ARBA" id="ARBA00030394"/>
    </source>
</evidence>
<proteinExistence type="inferred from homology"/>
<dbReference type="InterPro" id="IPR001811">
    <property type="entry name" value="Chemokine_IL8-like_dom"/>
</dbReference>
<dbReference type="CTD" id="10563"/>
<dbReference type="GeneTree" id="ENSGT00530000064292"/>
<protein>
    <recommendedName>
        <fullName evidence="3">Interleukin-8</fullName>
    </recommendedName>
    <alternativeName>
        <fullName evidence="6">C-X-C motif chemokine 8</fullName>
    </alternativeName>
    <alternativeName>
        <fullName evidence="7">Chemokine (C-X-C motif) ligand 8</fullName>
    </alternativeName>
</protein>
<comment type="function">
    <text evidence="8">Chemotactic factor that mediates inflammatory response by attracting neutrophils, basophils, and T-cells to clear pathogens and protect the host from infection. Also plays an important role in neutrophil activation. Released in response to an inflammatory stimulus, exerts its effect by binding to the G-protein-coupled receptors CXCR1 and CXCR2, primarily found in neutrophils, monocytes and endothelial cells. G-protein heterotrimer (alpha, beta, gamma subunits) constitutively binds to CXCR1/CXCR2 receptor and activation by IL8 leads to beta and gamma subunits release from Galpha (GNAI2 in neutrophils) and activation of several downstream signaling pathways including PI3K and MAPK pathways.</text>
</comment>
<dbReference type="FunCoup" id="A0A7N4NWD6">
    <property type="interactions" value="628"/>
</dbReference>
<evidence type="ECO:0000256" key="1">
    <source>
        <dbReference type="ARBA" id="ARBA00004613"/>
    </source>
</evidence>
<comment type="subcellular location">
    <subcellularLocation>
        <location evidence="1">Secreted</location>
    </subcellularLocation>
</comment>
<evidence type="ECO:0000256" key="2">
    <source>
        <dbReference type="ARBA" id="ARBA00010665"/>
    </source>
</evidence>
<gene>
    <name evidence="11" type="primary">CXCL13</name>
</gene>
<dbReference type="OMA" id="PENEWVK"/>
<evidence type="ECO:0000259" key="10">
    <source>
        <dbReference type="SMART" id="SM00199"/>
    </source>
</evidence>
<dbReference type="CDD" id="cd00273">
    <property type="entry name" value="Chemokine_CXC"/>
    <property type="match status" value="1"/>
</dbReference>
<evidence type="ECO:0000256" key="4">
    <source>
        <dbReference type="ARBA" id="ARBA00022514"/>
    </source>
</evidence>
<dbReference type="InterPro" id="IPR039809">
    <property type="entry name" value="Chemokine_b/g/d"/>
</dbReference>
<keyword evidence="9" id="KW-0732">Signal</keyword>
<feature type="chain" id="PRO_5029558414" description="Interleukin-8" evidence="9">
    <location>
        <begin position="24"/>
        <end position="104"/>
    </location>
</feature>
<dbReference type="RefSeq" id="XP_012407435.1">
    <property type="nucleotide sequence ID" value="XM_012551981.3"/>
</dbReference>
<dbReference type="SUPFAM" id="SSF54117">
    <property type="entry name" value="Interleukin 8-like chemokines"/>
    <property type="match status" value="1"/>
</dbReference>
<dbReference type="InParanoid" id="A0A7N4NWD6"/>
<dbReference type="PRINTS" id="PR00437">
    <property type="entry name" value="SMALLCYTKCXC"/>
</dbReference>
<dbReference type="PRINTS" id="PR00436">
    <property type="entry name" value="INTERLEUKIN8"/>
</dbReference>
<name>A0A7N4NWD6_SARHA</name>
<dbReference type="GO" id="GO:0006952">
    <property type="term" value="P:defense response"/>
    <property type="evidence" value="ECO:0007669"/>
    <property type="project" value="InterPro"/>
</dbReference>
<evidence type="ECO:0000313" key="12">
    <source>
        <dbReference type="Proteomes" id="UP000007648"/>
    </source>
</evidence>
<comment type="similarity">
    <text evidence="2">Belongs to the intercrine alpha (chemokine CxC) family.</text>
</comment>
<evidence type="ECO:0000256" key="9">
    <source>
        <dbReference type="SAM" id="SignalP"/>
    </source>
</evidence>
<keyword evidence="4" id="KW-0202">Cytokine</keyword>
<dbReference type="GO" id="GO:0006955">
    <property type="term" value="P:immune response"/>
    <property type="evidence" value="ECO:0007669"/>
    <property type="project" value="InterPro"/>
</dbReference>
<reference evidence="11" key="3">
    <citation type="submission" date="2025-09" db="UniProtKB">
        <authorList>
            <consortium name="Ensembl"/>
        </authorList>
    </citation>
    <scope>IDENTIFICATION</scope>
</reference>
<keyword evidence="5" id="KW-0964">Secreted</keyword>
<dbReference type="PANTHER" id="PTHR12015">
    <property type="entry name" value="SMALL INDUCIBLE CYTOKINE A"/>
    <property type="match status" value="1"/>
</dbReference>
<dbReference type="Pfam" id="PF00048">
    <property type="entry name" value="IL8"/>
    <property type="match status" value="1"/>
</dbReference>
<dbReference type="SMART" id="SM00199">
    <property type="entry name" value="SCY"/>
    <property type="match status" value="1"/>
</dbReference>
<dbReference type="KEGG" id="shr:105750855"/>
<evidence type="ECO:0000256" key="3">
    <source>
        <dbReference type="ARBA" id="ARBA00019462"/>
    </source>
</evidence>
<evidence type="ECO:0000256" key="6">
    <source>
        <dbReference type="ARBA" id="ARBA00030274"/>
    </source>
</evidence>
<keyword evidence="12" id="KW-1185">Reference proteome</keyword>
<reference evidence="11 12" key="1">
    <citation type="journal article" date="2011" name="Proc. Natl. Acad. Sci. U.S.A.">
        <title>Genetic diversity and population structure of the endangered marsupial Sarcophilus harrisii (Tasmanian devil).</title>
        <authorList>
            <person name="Miller W."/>
            <person name="Hayes V.M."/>
            <person name="Ratan A."/>
            <person name="Petersen D.C."/>
            <person name="Wittekindt N.E."/>
            <person name="Miller J."/>
            <person name="Walenz B."/>
            <person name="Knight J."/>
            <person name="Qi J."/>
            <person name="Zhao F."/>
            <person name="Wang Q."/>
            <person name="Bedoya-Reina O.C."/>
            <person name="Katiyar N."/>
            <person name="Tomsho L.P."/>
            <person name="Kasson L.M."/>
            <person name="Hardie R.A."/>
            <person name="Woodbridge P."/>
            <person name="Tindall E.A."/>
            <person name="Bertelsen M.F."/>
            <person name="Dixon D."/>
            <person name="Pyecroft S."/>
            <person name="Helgen K.M."/>
            <person name="Lesk A.M."/>
            <person name="Pringle T.H."/>
            <person name="Patterson N."/>
            <person name="Zhang Y."/>
            <person name="Kreiss A."/>
            <person name="Woods G.M."/>
            <person name="Jones M.E."/>
            <person name="Schuster S.C."/>
        </authorList>
    </citation>
    <scope>NUCLEOTIDE SEQUENCE [LARGE SCALE GENOMIC DNA]</scope>
</reference>
<accession>A0A7N4NWD6</accession>
<evidence type="ECO:0000256" key="5">
    <source>
        <dbReference type="ARBA" id="ARBA00022525"/>
    </source>
</evidence>
<dbReference type="Proteomes" id="UP000007648">
    <property type="component" value="Unassembled WGS sequence"/>
</dbReference>
<dbReference type="PANTHER" id="PTHR12015:SF200">
    <property type="entry name" value="INTERLEUKIN-8"/>
    <property type="match status" value="1"/>
</dbReference>
<sequence>MKFTVASMVLVLMMSISIFSVQGILETNDANHKCRCLKMSEGVPLSIIKTLSISPPTRGCRNSEIIVTLKSGKKTCMDPKNKWLNFILKHFKRNKSTTRNLNIQ</sequence>
<organism evidence="11 12">
    <name type="scientific">Sarcophilus harrisii</name>
    <name type="common">Tasmanian devil</name>
    <name type="synonym">Sarcophilus laniarius</name>
    <dbReference type="NCBI Taxonomy" id="9305"/>
    <lineage>
        <taxon>Eukaryota</taxon>
        <taxon>Metazoa</taxon>
        <taxon>Chordata</taxon>
        <taxon>Craniata</taxon>
        <taxon>Vertebrata</taxon>
        <taxon>Euteleostomi</taxon>
        <taxon>Mammalia</taxon>
        <taxon>Metatheria</taxon>
        <taxon>Dasyuromorphia</taxon>
        <taxon>Dasyuridae</taxon>
        <taxon>Sarcophilus</taxon>
    </lineage>
</organism>
<dbReference type="OrthoDB" id="9937393at2759"/>
<dbReference type="Gene3D" id="2.40.50.40">
    <property type="match status" value="1"/>
</dbReference>
<feature type="domain" description="Chemokine interleukin-8-like" evidence="10">
    <location>
        <begin position="31"/>
        <end position="91"/>
    </location>
</feature>